<evidence type="ECO:0000313" key="2">
    <source>
        <dbReference type="EMBL" id="MEQ2173500.1"/>
    </source>
</evidence>
<gene>
    <name evidence="2" type="ORF">GOODEAATRI_032713</name>
</gene>
<dbReference type="Gene3D" id="3.90.550.10">
    <property type="entry name" value="Spore Coat Polysaccharide Biosynthesis Protein SpsA, Chain A"/>
    <property type="match status" value="1"/>
</dbReference>
<evidence type="ECO:0000256" key="1">
    <source>
        <dbReference type="ARBA" id="ARBA00023157"/>
    </source>
</evidence>
<dbReference type="Proteomes" id="UP001476798">
    <property type="component" value="Unassembled WGS sequence"/>
</dbReference>
<evidence type="ECO:0000313" key="3">
    <source>
        <dbReference type="Proteomes" id="UP001476798"/>
    </source>
</evidence>
<sequence length="91" mass="10944">ECFPGWLEPLLAQIAEEPTAMVSPKICTIDYHSLMFYKPVPAKQNYSRGNFDWRLKFGWEPVPEEETKHRKEVYKNSYLCWWPVLYFEILL</sequence>
<protein>
    <submittedName>
        <fullName evidence="2">Uncharacterized protein</fullName>
    </submittedName>
</protein>
<name>A0ABV0NQ27_9TELE</name>
<keyword evidence="3" id="KW-1185">Reference proteome</keyword>
<dbReference type="PANTHER" id="PTHR11675">
    <property type="entry name" value="N-ACETYLGALACTOSAMINYLTRANSFERASE"/>
    <property type="match status" value="1"/>
</dbReference>
<keyword evidence="1" id="KW-1015">Disulfide bond</keyword>
<organism evidence="2 3">
    <name type="scientific">Goodea atripinnis</name>
    <dbReference type="NCBI Taxonomy" id="208336"/>
    <lineage>
        <taxon>Eukaryota</taxon>
        <taxon>Metazoa</taxon>
        <taxon>Chordata</taxon>
        <taxon>Craniata</taxon>
        <taxon>Vertebrata</taxon>
        <taxon>Euteleostomi</taxon>
        <taxon>Actinopterygii</taxon>
        <taxon>Neopterygii</taxon>
        <taxon>Teleostei</taxon>
        <taxon>Neoteleostei</taxon>
        <taxon>Acanthomorphata</taxon>
        <taxon>Ovalentaria</taxon>
        <taxon>Atherinomorphae</taxon>
        <taxon>Cyprinodontiformes</taxon>
        <taxon>Goodeidae</taxon>
        <taxon>Goodea</taxon>
    </lineage>
</organism>
<dbReference type="InterPro" id="IPR029044">
    <property type="entry name" value="Nucleotide-diphossugar_trans"/>
</dbReference>
<comment type="caution">
    <text evidence="2">The sequence shown here is derived from an EMBL/GenBank/DDBJ whole genome shotgun (WGS) entry which is preliminary data.</text>
</comment>
<reference evidence="2 3" key="1">
    <citation type="submission" date="2021-06" db="EMBL/GenBank/DDBJ databases">
        <authorList>
            <person name="Palmer J.M."/>
        </authorList>
    </citation>
    <scope>NUCLEOTIDE SEQUENCE [LARGE SCALE GENOMIC DNA]</scope>
    <source>
        <strain evidence="2 3">GA_2019</strain>
        <tissue evidence="2">Muscle</tissue>
    </source>
</reference>
<dbReference type="EMBL" id="JAHRIO010046257">
    <property type="protein sequence ID" value="MEQ2173500.1"/>
    <property type="molecule type" value="Genomic_DNA"/>
</dbReference>
<proteinExistence type="predicted"/>
<feature type="non-terminal residue" evidence="2">
    <location>
        <position position="1"/>
    </location>
</feature>
<accession>A0ABV0NQ27</accession>
<dbReference type="PANTHER" id="PTHR11675:SF33">
    <property type="entry name" value="POLYPEPTIDE N-ACETYLGALACTOSAMINYLTRANSFERASE 3"/>
    <property type="match status" value="1"/>
</dbReference>